<dbReference type="Proteomes" id="UP000324800">
    <property type="component" value="Unassembled WGS sequence"/>
</dbReference>
<feature type="compositionally biased region" description="Polar residues" evidence="6">
    <location>
        <begin position="307"/>
        <end position="344"/>
    </location>
</feature>
<dbReference type="InterPro" id="IPR050660">
    <property type="entry name" value="NEK_Ser/Thr_kinase"/>
</dbReference>
<dbReference type="OrthoDB" id="40902at2759"/>
<dbReference type="PANTHER" id="PTHR43671">
    <property type="entry name" value="SERINE/THREONINE-PROTEIN KINASE NEK"/>
    <property type="match status" value="1"/>
</dbReference>
<dbReference type="EC" id="2.7.11.1" evidence="1"/>
<dbReference type="GO" id="GO:0005524">
    <property type="term" value="F:ATP binding"/>
    <property type="evidence" value="ECO:0007669"/>
    <property type="project" value="UniProtKB-KW"/>
</dbReference>
<dbReference type="Pfam" id="PF00069">
    <property type="entry name" value="Pkinase"/>
    <property type="match status" value="1"/>
</dbReference>
<gene>
    <name evidence="8" type="ORF">EZS28_008924</name>
</gene>
<dbReference type="Gene3D" id="1.10.510.10">
    <property type="entry name" value="Transferase(Phosphotransferase) domain 1"/>
    <property type="match status" value="1"/>
</dbReference>
<evidence type="ECO:0000256" key="3">
    <source>
        <dbReference type="ARBA" id="ARBA00022741"/>
    </source>
</evidence>
<dbReference type="InterPro" id="IPR011009">
    <property type="entry name" value="Kinase-like_dom_sf"/>
</dbReference>
<accession>A0A5J4WL50</accession>
<feature type="domain" description="Protein kinase" evidence="7">
    <location>
        <begin position="11"/>
        <end position="267"/>
    </location>
</feature>
<organism evidence="8 9">
    <name type="scientific">Streblomastix strix</name>
    <dbReference type="NCBI Taxonomy" id="222440"/>
    <lineage>
        <taxon>Eukaryota</taxon>
        <taxon>Metamonada</taxon>
        <taxon>Preaxostyla</taxon>
        <taxon>Oxymonadida</taxon>
        <taxon>Streblomastigidae</taxon>
        <taxon>Streblomastix</taxon>
    </lineage>
</organism>
<name>A0A5J4WL50_9EUKA</name>
<dbReference type="GO" id="GO:0004674">
    <property type="term" value="F:protein serine/threonine kinase activity"/>
    <property type="evidence" value="ECO:0007669"/>
    <property type="project" value="UniProtKB-EC"/>
</dbReference>
<dbReference type="SUPFAM" id="SSF56112">
    <property type="entry name" value="Protein kinase-like (PK-like)"/>
    <property type="match status" value="1"/>
</dbReference>
<feature type="region of interest" description="Disordered" evidence="6">
    <location>
        <begin position="271"/>
        <end position="344"/>
    </location>
</feature>
<evidence type="ECO:0000256" key="6">
    <source>
        <dbReference type="SAM" id="MobiDB-lite"/>
    </source>
</evidence>
<keyword evidence="3" id="KW-0547">Nucleotide-binding</keyword>
<keyword evidence="5" id="KW-0067">ATP-binding</keyword>
<evidence type="ECO:0000313" key="9">
    <source>
        <dbReference type="Proteomes" id="UP000324800"/>
    </source>
</evidence>
<feature type="compositionally biased region" description="Basic residues" evidence="6">
    <location>
        <begin position="283"/>
        <end position="293"/>
    </location>
</feature>
<keyword evidence="2" id="KW-0808">Transferase</keyword>
<sequence length="483" mass="55290">MDFTKLGYKDFKVQRRLGRGSQGNTYLATFIATKADYAIKKEEYFTDEDKQIVNAEIEQMRKLESRFTVKLFGVFEDRDEIFLVMELCSKGDLRKVISDLQKLPEKERVMQVWAILGQIIRSLNHLHCHSVVHRYIKPKNIFLMEDGSARLSDFGFAKEITEGGYATMAGTKVYMAAEIWLFNKADYNSDIFSVGIITQELLTGRHPFEAGTEQATIERIKVGKPDELPDFVPREMKELVTAMLSHDANKRPSTKQIMKQDTIKMYLRMQEEKEQPAEQQKKQKEKSKKKADKTKKNADNMADEVSSLKTQHIEQPTYSKASEPKQTTVKPKQQTISTQSKVTSQPKIIAQPPVTQLSISQVFKGPCLQDTQVDGDTFTNTSSMNVPTILFDPVIKKRIMRFEVLNVKDLWAVGIADKSVRFGRDERPQERDDSWIVYYYKDGQICHIGNSIWGNALFKTGDCIALEVSEHGLQSSNIDVLRE</sequence>
<protein>
    <recommendedName>
        <fullName evidence="1">non-specific serine/threonine protein kinase</fullName>
        <ecNumber evidence="1">2.7.11.1</ecNumber>
    </recommendedName>
</protein>
<evidence type="ECO:0000256" key="5">
    <source>
        <dbReference type="ARBA" id="ARBA00022840"/>
    </source>
</evidence>
<comment type="caution">
    <text evidence="8">The sequence shown here is derived from an EMBL/GenBank/DDBJ whole genome shotgun (WGS) entry which is preliminary data.</text>
</comment>
<evidence type="ECO:0000256" key="2">
    <source>
        <dbReference type="ARBA" id="ARBA00022679"/>
    </source>
</evidence>
<dbReference type="AlphaFoldDB" id="A0A5J4WL50"/>
<reference evidence="8 9" key="1">
    <citation type="submission" date="2019-03" db="EMBL/GenBank/DDBJ databases">
        <title>Single cell metagenomics reveals metabolic interactions within the superorganism composed of flagellate Streblomastix strix and complex community of Bacteroidetes bacteria on its surface.</title>
        <authorList>
            <person name="Treitli S.C."/>
            <person name="Kolisko M."/>
            <person name="Husnik F."/>
            <person name="Keeling P."/>
            <person name="Hampl V."/>
        </authorList>
    </citation>
    <scope>NUCLEOTIDE SEQUENCE [LARGE SCALE GENOMIC DNA]</scope>
    <source>
        <strain evidence="8">ST1C</strain>
    </source>
</reference>
<dbReference type="EMBL" id="SNRW01001653">
    <property type="protein sequence ID" value="KAA6395553.1"/>
    <property type="molecule type" value="Genomic_DNA"/>
</dbReference>
<evidence type="ECO:0000256" key="4">
    <source>
        <dbReference type="ARBA" id="ARBA00022777"/>
    </source>
</evidence>
<dbReference type="PANTHER" id="PTHR43671:SF13">
    <property type="entry name" value="SERINE_THREONINE-PROTEIN KINASE NEK2"/>
    <property type="match status" value="1"/>
</dbReference>
<evidence type="ECO:0000313" key="8">
    <source>
        <dbReference type="EMBL" id="KAA6395553.1"/>
    </source>
</evidence>
<evidence type="ECO:0000256" key="1">
    <source>
        <dbReference type="ARBA" id="ARBA00012513"/>
    </source>
</evidence>
<evidence type="ECO:0000259" key="7">
    <source>
        <dbReference type="PROSITE" id="PS50011"/>
    </source>
</evidence>
<dbReference type="PROSITE" id="PS50011">
    <property type="entry name" value="PROTEIN_KINASE_DOM"/>
    <property type="match status" value="1"/>
</dbReference>
<dbReference type="InterPro" id="IPR000719">
    <property type="entry name" value="Prot_kinase_dom"/>
</dbReference>
<feature type="compositionally biased region" description="Basic and acidic residues" evidence="6">
    <location>
        <begin position="271"/>
        <end position="282"/>
    </location>
</feature>
<proteinExistence type="predicted"/>
<keyword evidence="4 8" id="KW-0418">Kinase</keyword>